<accession>A0A9N9J9R3</accession>
<gene>
    <name evidence="1" type="ORF">CPELLU_LOCUS15759</name>
</gene>
<proteinExistence type="predicted"/>
<protein>
    <submittedName>
        <fullName evidence="1">20232_t:CDS:1</fullName>
    </submittedName>
</protein>
<comment type="caution">
    <text evidence="1">The sequence shown here is derived from an EMBL/GenBank/DDBJ whole genome shotgun (WGS) entry which is preliminary data.</text>
</comment>
<dbReference type="Proteomes" id="UP000789759">
    <property type="component" value="Unassembled WGS sequence"/>
</dbReference>
<reference evidence="1" key="1">
    <citation type="submission" date="2021-06" db="EMBL/GenBank/DDBJ databases">
        <authorList>
            <person name="Kallberg Y."/>
            <person name="Tangrot J."/>
            <person name="Rosling A."/>
        </authorList>
    </citation>
    <scope>NUCLEOTIDE SEQUENCE</scope>
    <source>
        <strain evidence="1">FL966</strain>
    </source>
</reference>
<organism evidence="1 2">
    <name type="scientific">Cetraspora pellucida</name>
    <dbReference type="NCBI Taxonomy" id="1433469"/>
    <lineage>
        <taxon>Eukaryota</taxon>
        <taxon>Fungi</taxon>
        <taxon>Fungi incertae sedis</taxon>
        <taxon>Mucoromycota</taxon>
        <taxon>Glomeromycotina</taxon>
        <taxon>Glomeromycetes</taxon>
        <taxon>Diversisporales</taxon>
        <taxon>Gigasporaceae</taxon>
        <taxon>Cetraspora</taxon>
    </lineage>
</organism>
<evidence type="ECO:0000313" key="2">
    <source>
        <dbReference type="Proteomes" id="UP000789759"/>
    </source>
</evidence>
<dbReference type="AlphaFoldDB" id="A0A9N9J9R3"/>
<dbReference type="EMBL" id="CAJVQA010021452">
    <property type="protein sequence ID" value="CAG8769011.1"/>
    <property type="molecule type" value="Genomic_DNA"/>
</dbReference>
<keyword evidence="2" id="KW-1185">Reference proteome</keyword>
<sequence length="82" mass="9058">MTIHIVSSEKHDPGGTWKDVTDVAQQQYQERNVQVQLDSSDSSFLIVPLAIGSISVSFLGHLGSTVHQNYPLQPFPNIIQVL</sequence>
<evidence type="ECO:0000313" key="1">
    <source>
        <dbReference type="EMBL" id="CAG8769011.1"/>
    </source>
</evidence>
<name>A0A9N9J9R3_9GLOM</name>